<dbReference type="Gramene" id="Pp3c26_1220V3.4">
    <property type="protein sequence ID" value="Pp3c26_1220V3.4"/>
    <property type="gene ID" value="Pp3c26_1220"/>
</dbReference>
<dbReference type="EMBL" id="ABEU02000026">
    <property type="status" value="NOT_ANNOTATED_CDS"/>
    <property type="molecule type" value="Genomic_DNA"/>
</dbReference>
<reference evidence="1 2" key="1">
    <citation type="journal article" date="2008" name="Science">
        <title>The Physcomitrella genome reveals evolutionary insights into the conquest of land by plants.</title>
        <authorList>
            <person name="Rensing S."/>
            <person name="Lang D."/>
            <person name="Zimmer A."/>
            <person name="Terry A."/>
            <person name="Salamov A."/>
            <person name="Shapiro H."/>
            <person name="Nishiyama T."/>
            <person name="Perroud P.-F."/>
            <person name="Lindquist E."/>
            <person name="Kamisugi Y."/>
            <person name="Tanahashi T."/>
            <person name="Sakakibara K."/>
            <person name="Fujita T."/>
            <person name="Oishi K."/>
            <person name="Shin-I T."/>
            <person name="Kuroki Y."/>
            <person name="Toyoda A."/>
            <person name="Suzuki Y."/>
            <person name="Hashimoto A."/>
            <person name="Yamaguchi K."/>
            <person name="Sugano A."/>
            <person name="Kohara Y."/>
            <person name="Fujiyama A."/>
            <person name="Anterola A."/>
            <person name="Aoki S."/>
            <person name="Ashton N."/>
            <person name="Barbazuk W.B."/>
            <person name="Barker E."/>
            <person name="Bennetzen J."/>
            <person name="Bezanilla M."/>
            <person name="Blankenship R."/>
            <person name="Cho S.H."/>
            <person name="Dutcher S."/>
            <person name="Estelle M."/>
            <person name="Fawcett J.A."/>
            <person name="Gundlach H."/>
            <person name="Hanada K."/>
            <person name="Heyl A."/>
            <person name="Hicks K.A."/>
            <person name="Hugh J."/>
            <person name="Lohr M."/>
            <person name="Mayer K."/>
            <person name="Melkozernov A."/>
            <person name="Murata T."/>
            <person name="Nelson D."/>
            <person name="Pils B."/>
            <person name="Prigge M."/>
            <person name="Reiss B."/>
            <person name="Renner T."/>
            <person name="Rombauts S."/>
            <person name="Rushton P."/>
            <person name="Sanderfoot A."/>
            <person name="Schween G."/>
            <person name="Shiu S.-H."/>
            <person name="Stueber K."/>
            <person name="Theodoulou F.L."/>
            <person name="Tu H."/>
            <person name="Van de Peer Y."/>
            <person name="Verrier P.J."/>
            <person name="Waters E."/>
            <person name="Wood A."/>
            <person name="Yang L."/>
            <person name="Cove D."/>
            <person name="Cuming A."/>
            <person name="Hasebe M."/>
            <person name="Lucas S."/>
            <person name="Mishler D.B."/>
            <person name="Reski R."/>
            <person name="Grigoriev I."/>
            <person name="Quatrano R.S."/>
            <person name="Boore J.L."/>
        </authorList>
    </citation>
    <scope>NUCLEOTIDE SEQUENCE [LARGE SCALE GENOMIC DNA]</scope>
    <source>
        <strain evidence="1 2">cv. Gransden 2004</strain>
    </source>
</reference>
<organism evidence="1 2">
    <name type="scientific">Physcomitrium patens</name>
    <name type="common">Spreading-leaved earth moss</name>
    <name type="synonym">Physcomitrella patens</name>
    <dbReference type="NCBI Taxonomy" id="3218"/>
    <lineage>
        <taxon>Eukaryota</taxon>
        <taxon>Viridiplantae</taxon>
        <taxon>Streptophyta</taxon>
        <taxon>Embryophyta</taxon>
        <taxon>Bryophyta</taxon>
        <taxon>Bryophytina</taxon>
        <taxon>Bryopsida</taxon>
        <taxon>Funariidae</taxon>
        <taxon>Funariales</taxon>
        <taxon>Funariaceae</taxon>
        <taxon>Physcomitrium</taxon>
    </lineage>
</organism>
<protein>
    <submittedName>
        <fullName evidence="1">Uncharacterized protein</fullName>
    </submittedName>
</protein>
<accession>A0A7I4CRN1</accession>
<evidence type="ECO:0000313" key="2">
    <source>
        <dbReference type="Proteomes" id="UP000006727"/>
    </source>
</evidence>
<gene>
    <name evidence="1" type="primary">LOC112277949</name>
</gene>
<reference evidence="1 2" key="2">
    <citation type="journal article" date="2018" name="Plant J.">
        <title>The Physcomitrella patens chromosome-scale assembly reveals moss genome structure and evolution.</title>
        <authorList>
            <person name="Lang D."/>
            <person name="Ullrich K.K."/>
            <person name="Murat F."/>
            <person name="Fuchs J."/>
            <person name="Jenkins J."/>
            <person name="Haas F.B."/>
            <person name="Piednoel M."/>
            <person name="Gundlach H."/>
            <person name="Van Bel M."/>
            <person name="Meyberg R."/>
            <person name="Vives C."/>
            <person name="Morata J."/>
            <person name="Symeonidi A."/>
            <person name="Hiss M."/>
            <person name="Muchero W."/>
            <person name="Kamisugi Y."/>
            <person name="Saleh O."/>
            <person name="Blanc G."/>
            <person name="Decker E.L."/>
            <person name="van Gessel N."/>
            <person name="Grimwood J."/>
            <person name="Hayes R.D."/>
            <person name="Graham S.W."/>
            <person name="Gunter L.E."/>
            <person name="McDaniel S.F."/>
            <person name="Hoernstein S.N.W."/>
            <person name="Larsson A."/>
            <person name="Li F.W."/>
            <person name="Perroud P.F."/>
            <person name="Phillips J."/>
            <person name="Ranjan P."/>
            <person name="Rokshar D.S."/>
            <person name="Rothfels C.J."/>
            <person name="Schneider L."/>
            <person name="Shu S."/>
            <person name="Stevenson D.W."/>
            <person name="Thummler F."/>
            <person name="Tillich M."/>
            <person name="Villarreal Aguilar J.C."/>
            <person name="Widiez T."/>
            <person name="Wong G.K."/>
            <person name="Wymore A."/>
            <person name="Zhang Y."/>
            <person name="Zimmer A.D."/>
            <person name="Quatrano R.S."/>
            <person name="Mayer K.F.X."/>
            <person name="Goodstein D."/>
            <person name="Casacuberta J.M."/>
            <person name="Vandepoele K."/>
            <person name="Reski R."/>
            <person name="Cuming A.C."/>
            <person name="Tuskan G.A."/>
            <person name="Maumus F."/>
            <person name="Salse J."/>
            <person name="Schmutz J."/>
            <person name="Rensing S.A."/>
        </authorList>
    </citation>
    <scope>NUCLEOTIDE SEQUENCE [LARGE SCALE GENOMIC DNA]</scope>
    <source>
        <strain evidence="1 2">cv. Gransden 2004</strain>
    </source>
</reference>
<evidence type="ECO:0000313" key="1">
    <source>
        <dbReference type="EnsemblPlants" id="Pp3c26_1220V3.4"/>
    </source>
</evidence>
<sequence length="246" mass="27297">MERMSPTLQVRHGAVLNFKPSHRAVPSDLIFRVRCAARAPRPREEAAVSKKWTTEDVDNTGLSCRKRREMNCGRRRVLAGLVSPLLFKYSLPLGRQTASAADATEDPVEMAVVAVLDARDMIPALSTFLLQAKSKFGPSSECKTRLKALTLVYNRLKINLPRLVEELELNEDFSEQLLQGLALVEEDMCSQSMVSSPGSLIENQTISRVNVEGSLKSLKLARSKVDVLLQQLLELAQLARGVRPMA</sequence>
<name>A0A7I4CRN1_PHYPA</name>
<proteinExistence type="predicted"/>
<dbReference type="EnsemblPlants" id="Pp3c26_1220V3.4">
    <property type="protein sequence ID" value="Pp3c26_1220V3.4"/>
    <property type="gene ID" value="Pp3c26_1220"/>
</dbReference>
<dbReference type="AlphaFoldDB" id="A0A7I4CRN1"/>
<reference evidence="1" key="3">
    <citation type="submission" date="2020-12" db="UniProtKB">
        <authorList>
            <consortium name="EnsemblPlants"/>
        </authorList>
    </citation>
    <scope>IDENTIFICATION</scope>
</reference>
<dbReference type="Proteomes" id="UP000006727">
    <property type="component" value="Chromosome 26"/>
</dbReference>
<keyword evidence="2" id="KW-1185">Reference proteome</keyword>